<evidence type="ECO:0000256" key="6">
    <source>
        <dbReference type="ARBA" id="ARBA00023136"/>
    </source>
</evidence>
<protein>
    <recommendedName>
        <fullName evidence="9">Multicomponent Na+:H+ antiporter subunit E</fullName>
    </recommendedName>
</protein>
<evidence type="ECO:0000256" key="1">
    <source>
        <dbReference type="ARBA" id="ARBA00004651"/>
    </source>
</evidence>
<comment type="subcellular location">
    <subcellularLocation>
        <location evidence="1">Cell membrane</location>
        <topology evidence="1">Multi-pass membrane protein</topology>
    </subcellularLocation>
</comment>
<evidence type="ECO:0000256" key="4">
    <source>
        <dbReference type="ARBA" id="ARBA00022692"/>
    </source>
</evidence>
<evidence type="ECO:0008006" key="9">
    <source>
        <dbReference type="Google" id="ProtNLM"/>
    </source>
</evidence>
<comment type="caution">
    <text evidence="8">The sequence shown here is derived from an EMBL/GenBank/DDBJ whole genome shotgun (WGS) entry which is preliminary data.</text>
</comment>
<dbReference type="GO" id="GO:0008324">
    <property type="term" value="F:monoatomic cation transmembrane transporter activity"/>
    <property type="evidence" value="ECO:0007669"/>
    <property type="project" value="InterPro"/>
</dbReference>
<gene>
    <name evidence="8" type="ORF">ENN90_03670</name>
</gene>
<keyword evidence="4 7" id="KW-0812">Transmembrane</keyword>
<name>A0A831PQ64_9BACT</name>
<evidence type="ECO:0000256" key="5">
    <source>
        <dbReference type="ARBA" id="ARBA00022989"/>
    </source>
</evidence>
<evidence type="ECO:0000256" key="3">
    <source>
        <dbReference type="ARBA" id="ARBA00022475"/>
    </source>
</evidence>
<dbReference type="InterPro" id="IPR002758">
    <property type="entry name" value="Cation_antiport_E"/>
</dbReference>
<evidence type="ECO:0000256" key="2">
    <source>
        <dbReference type="ARBA" id="ARBA00006228"/>
    </source>
</evidence>
<dbReference type="Pfam" id="PF01899">
    <property type="entry name" value="MNHE"/>
    <property type="match status" value="1"/>
</dbReference>
<keyword evidence="6 7" id="KW-0472">Membrane</keyword>
<dbReference type="GO" id="GO:0005886">
    <property type="term" value="C:plasma membrane"/>
    <property type="evidence" value="ECO:0007669"/>
    <property type="project" value="UniProtKB-SubCell"/>
</dbReference>
<sequence>MKVIKKVYYILEFIVFYMVKLVQANLYIAWDILTPEMHTKPAFMEIPVTLKSNFGLLLYSNLLSMTPGSMSMDITEDKKTILVHVLYYSTGDIMLKDFMNIQEKIKRITE</sequence>
<reference evidence="8" key="1">
    <citation type="journal article" date="2020" name="mSystems">
        <title>Genome- and Community-Level Interaction Insights into Carbon Utilization and Element Cycling Functions of Hydrothermarchaeota in Hydrothermal Sediment.</title>
        <authorList>
            <person name="Zhou Z."/>
            <person name="Liu Y."/>
            <person name="Xu W."/>
            <person name="Pan J."/>
            <person name="Luo Z.H."/>
            <person name="Li M."/>
        </authorList>
    </citation>
    <scope>NUCLEOTIDE SEQUENCE [LARGE SCALE GENOMIC DNA]</scope>
    <source>
        <strain evidence="8">SpSt-1217</strain>
    </source>
</reference>
<evidence type="ECO:0000256" key="7">
    <source>
        <dbReference type="SAM" id="Phobius"/>
    </source>
</evidence>
<dbReference type="PANTHER" id="PTHR34584:SF1">
    <property type="entry name" value="NA(+)_H(+) ANTIPORTER SUBUNIT E1"/>
    <property type="match status" value="1"/>
</dbReference>
<evidence type="ECO:0000313" key="8">
    <source>
        <dbReference type="EMBL" id="HDR50706.1"/>
    </source>
</evidence>
<keyword evidence="5 7" id="KW-1133">Transmembrane helix</keyword>
<keyword evidence="3" id="KW-1003">Cell membrane</keyword>
<dbReference type="Proteomes" id="UP000886047">
    <property type="component" value="Unassembled WGS sequence"/>
</dbReference>
<dbReference type="AlphaFoldDB" id="A0A831PQ64"/>
<comment type="similarity">
    <text evidence="2">Belongs to the CPA3 antiporters (TC 2.A.63) subunit E family.</text>
</comment>
<dbReference type="EMBL" id="DSDK01000208">
    <property type="protein sequence ID" value="HDR50706.1"/>
    <property type="molecule type" value="Genomic_DNA"/>
</dbReference>
<proteinExistence type="inferred from homology"/>
<feature type="transmembrane region" description="Helical" evidence="7">
    <location>
        <begin position="7"/>
        <end position="30"/>
    </location>
</feature>
<organism evidence="8">
    <name type="scientific">Mariniphaga anaerophila</name>
    <dbReference type="NCBI Taxonomy" id="1484053"/>
    <lineage>
        <taxon>Bacteria</taxon>
        <taxon>Pseudomonadati</taxon>
        <taxon>Bacteroidota</taxon>
        <taxon>Bacteroidia</taxon>
        <taxon>Marinilabiliales</taxon>
        <taxon>Prolixibacteraceae</taxon>
        <taxon>Mariniphaga</taxon>
    </lineage>
</organism>
<dbReference type="PANTHER" id="PTHR34584">
    <property type="entry name" value="NA(+)/H(+) ANTIPORTER SUBUNIT E1"/>
    <property type="match status" value="1"/>
</dbReference>
<accession>A0A831PQ64</accession>